<reference key="1">
    <citation type="submission" date="2010-11" db="EMBL/GenBank/DDBJ databases">
        <title>Complete sequence of Caldicellulosiruptor kronotskyensis 2002.</title>
        <authorList>
            <consortium name="US DOE Joint Genome Institute"/>
            <person name="Lucas S."/>
            <person name="Copeland A."/>
            <person name="Lapidus A."/>
            <person name="Cheng J.-F."/>
            <person name="Bruce D."/>
            <person name="Goodwin L."/>
            <person name="Pitluck S."/>
            <person name="Davenport K."/>
            <person name="Detter J.C."/>
            <person name="Han C."/>
            <person name="Tapia R."/>
            <person name="Land M."/>
            <person name="Hauser L."/>
            <person name="Jeffries C."/>
            <person name="Kyrpides N."/>
            <person name="Ivanova N."/>
            <person name="Mikhailova N."/>
            <person name="Blumer-Schuette S.E."/>
            <person name="Kelly R.M."/>
            <person name="Woyke T."/>
        </authorList>
    </citation>
    <scope>NUCLEOTIDE SEQUENCE</scope>
    <source>
        <strain>2002</strain>
    </source>
</reference>
<dbReference type="HOGENOM" id="CLU_357420_0_0_9"/>
<dbReference type="OrthoDB" id="9943784at2"/>
<keyword evidence="3" id="KW-1185">Reference proteome</keyword>
<evidence type="ECO:0000313" key="3">
    <source>
        <dbReference type="Proteomes" id="UP000006835"/>
    </source>
</evidence>
<keyword evidence="1" id="KW-1133">Transmembrane helix</keyword>
<dbReference type="RefSeq" id="WP_013431375.1">
    <property type="nucleotide sequence ID" value="NC_014720.1"/>
</dbReference>
<protein>
    <submittedName>
        <fullName evidence="2">Uncharacterized protein</fullName>
    </submittedName>
</protein>
<evidence type="ECO:0000313" key="2">
    <source>
        <dbReference type="EMBL" id="ADQ47311.1"/>
    </source>
</evidence>
<dbReference type="PATRIC" id="fig|632348.3.peg.2662"/>
<dbReference type="KEGG" id="ckn:Calkro_2508"/>
<keyword evidence="1" id="KW-0472">Membrane</keyword>
<evidence type="ECO:0000256" key="1">
    <source>
        <dbReference type="SAM" id="Phobius"/>
    </source>
</evidence>
<feature type="transmembrane region" description="Helical" evidence="1">
    <location>
        <begin position="9"/>
        <end position="30"/>
    </location>
</feature>
<accession>E4SHT6</accession>
<reference evidence="2 3" key="2">
    <citation type="journal article" date="2011" name="J. Bacteriol.">
        <title>Complete genome sequences for the anaerobic, extremely thermophilic plant biomass-degrading bacteria Caldicellulosiruptor hydrothermalis, Caldicellulosiruptor kristjanssonii, Caldicellulosiruptor kronotskyensis, Caldicellulosiruptor owensenis, and Caldicellulosiruptor lactoaceticus.</title>
        <authorList>
            <person name="Blumer-Schuette S.E."/>
            <person name="Ozdemir I."/>
            <person name="Mistry D."/>
            <person name="Lucas S."/>
            <person name="Lapidus A."/>
            <person name="Cheng J.F."/>
            <person name="Goodwin L.A."/>
            <person name="Pitluck S."/>
            <person name="Land M.L."/>
            <person name="Hauser L.J."/>
            <person name="Woyke T."/>
            <person name="Mikhailova N."/>
            <person name="Pati A."/>
            <person name="Kyrpides N.C."/>
            <person name="Ivanova N."/>
            <person name="Detter J.C."/>
            <person name="Walston-Davenport K."/>
            <person name="Han S."/>
            <person name="Adams M.W."/>
            <person name="Kelly R.M."/>
        </authorList>
    </citation>
    <scope>NUCLEOTIDE SEQUENCE [LARGE SCALE GENOMIC DNA]</scope>
    <source>
        <strain evidence="3">DSM 18902 / VKM B-2412 / 2002</strain>
    </source>
</reference>
<dbReference type="Proteomes" id="UP000006835">
    <property type="component" value="Chromosome"/>
</dbReference>
<sequence length="792" mass="91356">MKIKLKTKLIVSLAVVVTFVIVTLLSPVFYNCSQKSSVKQDITSQQPTDSNTQTEKSTFDTDKLFNWMNIFKAYADNTNSNSDGNIDNEVVDEAPYMVPVWQPGEINPVIYQKNGKLYRLNDISVETLAKYCRILYEMELDDAESKYDIDKDYPTMDKPIIGWGLLYRRIGQPFYDIGSYSSIDYKVKNSFMERLVASWYNYRYNWFSAITPIKLNCNTLNTTYLYDNQYISKNRREFYMKCDLVLEVEPDLNRAQDRFPDYLQLSKVGSFSESNVKAELLPWKYFDMTRAYTYLSVRFLKDFDIKVYNKLASIIKKYKMSLGKDAFVSVKMSSMPLKQGKYYSGQQFTISLKFMYIKPTLDIKPTKAKIPKVKSNSGYLIYKVQLEPYTISFEKVYSITELYSKQDLRPLLTELGKIYKAIGSGKISAKGYFEFLKRAKLTSGQSNEYFKNASKLGDSYLNLGKSKQPLYVVTTSTSTFRAACLSYKRKYIVDIFYDILNKMDYLDDFKSAWNLGAKYASAVYNTPDQKTFDPINLLDHKISQDLYPVFVAGKVPIGKVGFAGYNFEDQVGKHIGKGYYYAPEYYTLIEAMNKKIADKSILSKYYNIEYFTIPIFVEANSTKDYKNLVPAAMPHLYNVMVISSRYPELDNNGKPFKFRSQDSGALISTFPIIFRFFPEFVNKDKTTYPYFAVESIIVDGVTFNNKPTIPLSDGKIAKDWIELIPRWWWSNLAVKSDIEQGKDLETVGIIVKPGYSITKKEIEVAKKQSITQDIILKKAKYFGSILGSAFEK</sequence>
<keyword evidence="1" id="KW-0812">Transmembrane</keyword>
<proteinExistence type="predicted"/>
<dbReference type="AlphaFoldDB" id="E4SHT6"/>
<organism evidence="2 3">
    <name type="scientific">Caldicellulosiruptor kronotskyensis (strain DSM 18902 / VKM B-2412 / 2002)</name>
    <dbReference type="NCBI Taxonomy" id="632348"/>
    <lineage>
        <taxon>Bacteria</taxon>
        <taxon>Bacillati</taxon>
        <taxon>Bacillota</taxon>
        <taxon>Bacillota incertae sedis</taxon>
        <taxon>Caldicellulosiruptorales</taxon>
        <taxon>Caldicellulosiruptoraceae</taxon>
        <taxon>Caldicellulosiruptor</taxon>
    </lineage>
</organism>
<gene>
    <name evidence="2" type="ordered locus">Calkro_2508</name>
</gene>
<name>E4SHT6_CALK2</name>
<dbReference type="EMBL" id="CP002330">
    <property type="protein sequence ID" value="ADQ47311.1"/>
    <property type="molecule type" value="Genomic_DNA"/>
</dbReference>